<evidence type="ECO:0000256" key="2">
    <source>
        <dbReference type="ARBA" id="ARBA00022614"/>
    </source>
</evidence>
<dbReference type="InterPro" id="IPR041118">
    <property type="entry name" value="Rx_N"/>
</dbReference>
<comment type="similarity">
    <text evidence="1">Belongs to the disease resistance NB-LRR family.</text>
</comment>
<evidence type="ECO:0000256" key="7">
    <source>
        <dbReference type="SAM" id="MobiDB-lite"/>
    </source>
</evidence>
<feature type="compositionally biased region" description="Polar residues" evidence="7">
    <location>
        <begin position="928"/>
        <end position="940"/>
    </location>
</feature>
<dbReference type="Gene3D" id="1.20.5.4130">
    <property type="match status" value="1"/>
</dbReference>
<keyword evidence="4" id="KW-0547">Nucleotide-binding</keyword>
<keyword evidence="13" id="KW-1185">Reference proteome</keyword>
<dbReference type="Pfam" id="PF23559">
    <property type="entry name" value="WHD_DRP"/>
    <property type="match status" value="1"/>
</dbReference>
<dbReference type="Pfam" id="PF23598">
    <property type="entry name" value="LRR_14"/>
    <property type="match status" value="2"/>
</dbReference>
<proteinExistence type="inferred from homology"/>
<feature type="domain" description="NB-ARC" evidence="8">
    <location>
        <begin position="393"/>
        <end position="552"/>
    </location>
</feature>
<evidence type="ECO:0000256" key="4">
    <source>
        <dbReference type="ARBA" id="ARBA00022741"/>
    </source>
</evidence>
<gene>
    <name evidence="12" type="ORF">EJB05_27471</name>
</gene>
<evidence type="ECO:0000259" key="9">
    <source>
        <dbReference type="Pfam" id="PF18052"/>
    </source>
</evidence>
<dbReference type="SUPFAM" id="SSF52540">
    <property type="entry name" value="P-loop containing nucleoside triphosphate hydrolases"/>
    <property type="match status" value="2"/>
</dbReference>
<sequence length="1334" mass="149864">MADLVFGLAKTAVEGTVTMVKSAMEEEERLKTSVRRDLMLISDEFEMMNSFINAANDGVVDNVTKTSVRQVRDMALDVEDCIESVINLDNKSIWWRRLLPRWLPAAAPVVALDDAIAGIELLKARVEAMGQRNMRYSHNVGSSAGSKPQQPVASTKWSDILVDEMDAAGKRAIPIDLVTLINRDKVDGAVQVIAVSGEVGTMSVIKKAYDNVATSEKFTCRAWVKLMHPFSPHDFIRSLLAQFCKTYRSQNGSSVSNDVPEPMEVTVTKEDVLIKFMKQLSNHKYLVVLENVSTIVDWETVRVYLPDKSNGSCIVVHTQEIEIARLSVGHQHRVSEMEKYSADHPVYVFFKEDDLAQGESSVHMSAEANSLDIIDTVGRNMDLTSIGFDSALKGNADVFSVWGIAGAGKSYLVRHMHFFNKVSNNYTMVGWVNVSHPFNLSDLSWNLLLDLHSGFNQHDIMLRIKNPIQECREVLRKNKCFVVLDGLQSKEEWDWISSAFASGSSETHFVVITNEESVATYCAFSKEAVWNIRCLDAGHSLELFQKKVLQKTGCSDLNPEVTEKAKLILDKCGGIPKVIVAIADVVAARLDKKKKEDENELSFWEGLKQAFVEGLAEALRGGKDAKVLKLFDEMLSGSFMHMLETNPAFGTLHGLFAWLHTYFRSCPDYLKPCIFYLSIFPVNHRIRRRRLVRRWIAESYARDNKDSTAAEFFHKLVKLSMIQLPESTVKATESMDFLRMSVCQVNGFFHEYLTSRSMDDNLVFALEGHGRENSKHTGRHLAIQRSWHRDQNVFQSIDFSKLRSLTVFGQWESFFISDKMRLLRVLDLEDTSGIENDDLKQILKTFRRLKFLSLRRCNRISHLPDSLGGLKQLQTLDIRDTPIRKIPTSVIMLEKLQYIRAGTSSPLDDDSSMVGNLPLPPPAIAAESSPTSDGNSNTVESLPPPAAAVERASLSKPSMSDMLPTLLSKLSIHGQQHVDFKSCNGIKMPGGIIGKLCNLHTLGVVDISAASREAILKEIKGLGQLRKLGVSGINKKNIKELSSAISSLQLLESLSVQFDKENNLACCFDDTIPLPKNLRSLKLNGLESKLSAWIKWLPRLKKLNLQMTELLPQEEIDSVGKLLPELCSLCLRLTEVEDGKLCLDADLDYYRHLSFLEIACNSRLKAVKFRGLSLEGTLEVLKIRCTSVSSSLQFSDLNAMSALREVWLSGSYEDGFKKHLESQLHKNTQLQVWFKVLSLLGLQDLVPRRRTISFAEWWLKTIKRVPKSKRKGTNILIILTAWLLWKHGNSRVFDSISPNIATLLRCFNEEHHLWCLAGARGLRTLGVGQAVGQA</sequence>
<feature type="domain" description="Disease resistance N-terminal" evidence="9">
    <location>
        <begin position="13"/>
        <end position="85"/>
    </location>
</feature>
<keyword evidence="6" id="KW-0175">Coiled coil</keyword>
<evidence type="ECO:0000259" key="8">
    <source>
        <dbReference type="Pfam" id="PF00931"/>
    </source>
</evidence>
<dbReference type="Gene3D" id="3.80.10.10">
    <property type="entry name" value="Ribonuclease Inhibitor"/>
    <property type="match status" value="2"/>
</dbReference>
<dbReference type="Gene3D" id="1.10.10.10">
    <property type="entry name" value="Winged helix-like DNA-binding domain superfamily/Winged helix DNA-binding domain"/>
    <property type="match status" value="1"/>
</dbReference>
<evidence type="ECO:0000259" key="11">
    <source>
        <dbReference type="Pfam" id="PF23598"/>
    </source>
</evidence>
<evidence type="ECO:0000256" key="1">
    <source>
        <dbReference type="ARBA" id="ARBA00008894"/>
    </source>
</evidence>
<organism evidence="12 13">
    <name type="scientific">Eragrostis curvula</name>
    <name type="common">weeping love grass</name>
    <dbReference type="NCBI Taxonomy" id="38414"/>
    <lineage>
        <taxon>Eukaryota</taxon>
        <taxon>Viridiplantae</taxon>
        <taxon>Streptophyta</taxon>
        <taxon>Embryophyta</taxon>
        <taxon>Tracheophyta</taxon>
        <taxon>Spermatophyta</taxon>
        <taxon>Magnoliopsida</taxon>
        <taxon>Liliopsida</taxon>
        <taxon>Poales</taxon>
        <taxon>Poaceae</taxon>
        <taxon>PACMAD clade</taxon>
        <taxon>Chloridoideae</taxon>
        <taxon>Eragrostideae</taxon>
        <taxon>Eragrostidinae</taxon>
        <taxon>Eragrostis</taxon>
    </lineage>
</organism>
<evidence type="ECO:0000259" key="10">
    <source>
        <dbReference type="Pfam" id="PF23559"/>
    </source>
</evidence>
<dbReference type="OrthoDB" id="693153at2759"/>
<dbReference type="GO" id="GO:0043531">
    <property type="term" value="F:ADP binding"/>
    <property type="evidence" value="ECO:0007669"/>
    <property type="project" value="InterPro"/>
</dbReference>
<dbReference type="Gene3D" id="3.40.50.300">
    <property type="entry name" value="P-loop containing nucleotide triphosphate hydrolases"/>
    <property type="match status" value="2"/>
</dbReference>
<dbReference type="Gramene" id="TVU24997">
    <property type="protein sequence ID" value="TVU24997"/>
    <property type="gene ID" value="EJB05_27471"/>
</dbReference>
<dbReference type="InterPro" id="IPR027417">
    <property type="entry name" value="P-loop_NTPase"/>
</dbReference>
<accession>A0A5J9UP82</accession>
<dbReference type="Pfam" id="PF00931">
    <property type="entry name" value="NB-ARC"/>
    <property type="match status" value="2"/>
</dbReference>
<dbReference type="PANTHER" id="PTHR23155">
    <property type="entry name" value="DISEASE RESISTANCE PROTEIN RP"/>
    <property type="match status" value="1"/>
</dbReference>
<evidence type="ECO:0008006" key="14">
    <source>
        <dbReference type="Google" id="ProtNLM"/>
    </source>
</evidence>
<keyword evidence="2" id="KW-0433">Leucine-rich repeat</keyword>
<dbReference type="GO" id="GO:0098542">
    <property type="term" value="P:defense response to other organism"/>
    <property type="evidence" value="ECO:0007669"/>
    <property type="project" value="TreeGrafter"/>
</dbReference>
<reference evidence="12 13" key="1">
    <citation type="journal article" date="2019" name="Sci. Rep.">
        <title>A high-quality genome of Eragrostis curvula grass provides insights into Poaceae evolution and supports new strategies to enhance forage quality.</title>
        <authorList>
            <person name="Carballo J."/>
            <person name="Santos B.A.C.M."/>
            <person name="Zappacosta D."/>
            <person name="Garbus I."/>
            <person name="Selva J.P."/>
            <person name="Gallo C.A."/>
            <person name="Diaz A."/>
            <person name="Albertini E."/>
            <person name="Caccamo M."/>
            <person name="Echenique V."/>
        </authorList>
    </citation>
    <scope>NUCLEOTIDE SEQUENCE [LARGE SCALE GENOMIC DNA]</scope>
    <source>
        <strain evidence="13">cv. Victoria</strain>
        <tissue evidence="12">Leaf</tissue>
    </source>
</reference>
<evidence type="ECO:0000256" key="3">
    <source>
        <dbReference type="ARBA" id="ARBA00022737"/>
    </source>
</evidence>
<feature type="domain" description="Disease resistance R13L4/SHOC-2-like LRR" evidence="11">
    <location>
        <begin position="985"/>
        <end position="1215"/>
    </location>
</feature>
<evidence type="ECO:0000256" key="5">
    <source>
        <dbReference type="ARBA" id="ARBA00022821"/>
    </source>
</evidence>
<dbReference type="InterPro" id="IPR058922">
    <property type="entry name" value="WHD_DRP"/>
</dbReference>
<dbReference type="InterPro" id="IPR044974">
    <property type="entry name" value="Disease_R_plants"/>
</dbReference>
<protein>
    <recommendedName>
        <fullName evidence="14">NB-ARC domain-containing protein</fullName>
    </recommendedName>
</protein>
<name>A0A5J9UP82_9POAL</name>
<keyword evidence="5" id="KW-0611">Plant defense</keyword>
<dbReference type="PRINTS" id="PR00364">
    <property type="entry name" value="DISEASERSIST"/>
</dbReference>
<evidence type="ECO:0000313" key="12">
    <source>
        <dbReference type="EMBL" id="TVU24997.1"/>
    </source>
</evidence>
<keyword evidence="3" id="KW-0677">Repeat</keyword>
<dbReference type="Proteomes" id="UP000324897">
    <property type="component" value="Chromosome 2"/>
</dbReference>
<feature type="domain" description="Disease resistance protein winged helix" evidence="10">
    <location>
        <begin position="679"/>
        <end position="728"/>
    </location>
</feature>
<feature type="region of interest" description="Disordered" evidence="7">
    <location>
        <begin position="905"/>
        <end position="954"/>
    </location>
</feature>
<dbReference type="PANTHER" id="PTHR23155:SF1135">
    <property type="entry name" value="OS08G0246300 PROTEIN"/>
    <property type="match status" value="1"/>
</dbReference>
<feature type="non-terminal residue" evidence="12">
    <location>
        <position position="1"/>
    </location>
</feature>
<evidence type="ECO:0000256" key="6">
    <source>
        <dbReference type="ARBA" id="ARBA00023054"/>
    </source>
</evidence>
<dbReference type="SUPFAM" id="SSF52047">
    <property type="entry name" value="RNI-like"/>
    <property type="match status" value="1"/>
</dbReference>
<dbReference type="Pfam" id="PF18052">
    <property type="entry name" value="Rx_N"/>
    <property type="match status" value="1"/>
</dbReference>
<evidence type="ECO:0000313" key="13">
    <source>
        <dbReference type="Proteomes" id="UP000324897"/>
    </source>
</evidence>
<dbReference type="InterPro" id="IPR002182">
    <property type="entry name" value="NB-ARC"/>
</dbReference>
<dbReference type="InterPro" id="IPR055414">
    <property type="entry name" value="LRR_R13L4/SHOC2-like"/>
</dbReference>
<feature type="domain" description="Disease resistance R13L4/SHOC-2-like LRR" evidence="11">
    <location>
        <begin position="801"/>
        <end position="907"/>
    </location>
</feature>
<dbReference type="InterPro" id="IPR036388">
    <property type="entry name" value="WH-like_DNA-bd_sf"/>
</dbReference>
<feature type="domain" description="NB-ARC" evidence="8">
    <location>
        <begin position="188"/>
        <end position="343"/>
    </location>
</feature>
<dbReference type="EMBL" id="RWGY01000013">
    <property type="protein sequence ID" value="TVU24997.1"/>
    <property type="molecule type" value="Genomic_DNA"/>
</dbReference>
<comment type="caution">
    <text evidence="12">The sequence shown here is derived from an EMBL/GenBank/DDBJ whole genome shotgun (WGS) entry which is preliminary data.</text>
</comment>
<dbReference type="InterPro" id="IPR032675">
    <property type="entry name" value="LRR_dom_sf"/>
</dbReference>